<gene>
    <name evidence="2" type="ordered locus">COPRO5265_1205</name>
</gene>
<feature type="chain" id="PRO_5015183738" description="Lipoprotein" evidence="1">
    <location>
        <begin position="20"/>
        <end position="165"/>
    </location>
</feature>
<keyword evidence="1" id="KW-0732">Signal</keyword>
<reference evidence="3" key="1">
    <citation type="submission" date="2008-08" db="EMBL/GenBank/DDBJ databases">
        <title>The complete genome sequence of Coprothermobacter proteolyticus strain ATCC 5245 / DSM 5265 / BT.</title>
        <authorList>
            <person name="Dodson R.J."/>
            <person name="Durkin A.S."/>
            <person name="Wu M."/>
            <person name="Eisen J."/>
            <person name="Sutton G."/>
        </authorList>
    </citation>
    <scope>NUCLEOTIDE SEQUENCE [LARGE SCALE GENOMIC DNA]</scope>
    <source>
        <strain evidence="3">ATCC 35245 / DSM 5265 / OCM 4 / BT</strain>
    </source>
</reference>
<reference evidence="2 3" key="2">
    <citation type="journal article" date="2014" name="Genome Announc.">
        <title>Complete Genome Sequence of Coprothermobacter proteolyticus DSM 5265.</title>
        <authorList>
            <person name="Alexiev A."/>
            <person name="Coil D.A."/>
            <person name="Badger J.H."/>
            <person name="Enticknap J."/>
            <person name="Ward N."/>
            <person name="Robb F.T."/>
            <person name="Eisen J.A."/>
        </authorList>
    </citation>
    <scope>NUCLEOTIDE SEQUENCE [LARGE SCALE GENOMIC DNA]</scope>
    <source>
        <strain evidence="3">ATCC 35245 / DSM 5265 / OCM 4 / BT</strain>
    </source>
</reference>
<dbReference type="HOGENOM" id="CLU_1608066_0_0_9"/>
<accession>B5Y9R6</accession>
<dbReference type="RefSeq" id="WP_012544484.1">
    <property type="nucleotide sequence ID" value="NC_011295.1"/>
</dbReference>
<evidence type="ECO:0000256" key="1">
    <source>
        <dbReference type="SAM" id="SignalP"/>
    </source>
</evidence>
<dbReference type="EMBL" id="CP001145">
    <property type="protein sequence ID" value="ACI17833.1"/>
    <property type="molecule type" value="Genomic_DNA"/>
</dbReference>
<feature type="signal peptide" evidence="1">
    <location>
        <begin position="1"/>
        <end position="19"/>
    </location>
</feature>
<dbReference type="OrthoDB" id="9814618at2"/>
<proteinExistence type="predicted"/>
<name>B5Y9R6_COPPD</name>
<protein>
    <recommendedName>
        <fullName evidence="4">Lipoprotein</fullName>
    </recommendedName>
</protein>
<dbReference type="AlphaFoldDB" id="B5Y9R6"/>
<evidence type="ECO:0000313" key="2">
    <source>
        <dbReference type="EMBL" id="ACI17833.1"/>
    </source>
</evidence>
<sequence>MRKLVAILVLVIAVAVPLAGCTNSSQGDNGNAQVTYKMRIYGTESCPYCQRMKDLSIEMFGATNTIFAEINPAITGTEANLQKFCILGSVLAAGDCSAPTPVVVLTDGEDHLLALWIGYVEKSELQKILDNTSVDRPLYWPYNSEGFIPLTEDKVNKVRETLGLK</sequence>
<evidence type="ECO:0008006" key="4">
    <source>
        <dbReference type="Google" id="ProtNLM"/>
    </source>
</evidence>
<dbReference type="STRING" id="309798.COPRO5265_1205"/>
<dbReference type="Proteomes" id="UP000001732">
    <property type="component" value="Chromosome"/>
</dbReference>
<dbReference type="KEGG" id="cpo:COPRO5265_1205"/>
<evidence type="ECO:0000313" key="3">
    <source>
        <dbReference type="Proteomes" id="UP000001732"/>
    </source>
</evidence>
<organism evidence="2 3">
    <name type="scientific">Coprothermobacter proteolyticus (strain ATCC 35245 / DSM 5265 / OCM 4 / BT)</name>
    <dbReference type="NCBI Taxonomy" id="309798"/>
    <lineage>
        <taxon>Bacteria</taxon>
        <taxon>Pseudomonadati</taxon>
        <taxon>Coprothermobacterota</taxon>
        <taxon>Coprothermobacteria</taxon>
        <taxon>Coprothermobacterales</taxon>
        <taxon>Coprothermobacteraceae</taxon>
        <taxon>Coprothermobacter</taxon>
    </lineage>
</organism>
<keyword evidence="3" id="KW-1185">Reference proteome</keyword>